<gene>
    <name evidence="2" type="ORF">GPLA_1667</name>
</gene>
<evidence type="ECO:0000313" key="3">
    <source>
        <dbReference type="Proteomes" id="UP000006322"/>
    </source>
</evidence>
<evidence type="ECO:0000259" key="1">
    <source>
        <dbReference type="PROSITE" id="PS50206"/>
    </source>
</evidence>
<dbReference type="GO" id="GO:0004792">
    <property type="term" value="F:thiosulfate-cyanide sulfurtransferase activity"/>
    <property type="evidence" value="ECO:0007669"/>
    <property type="project" value="TreeGrafter"/>
</dbReference>
<dbReference type="InterPro" id="IPR001763">
    <property type="entry name" value="Rhodanese-like_dom"/>
</dbReference>
<dbReference type="RefSeq" id="WP_007104369.1">
    <property type="nucleotide sequence ID" value="NZ_BAER01000041.1"/>
</dbReference>
<accession>K6Z8T2</accession>
<dbReference type="OrthoDB" id="9791096at2"/>
<dbReference type="CDD" id="cd00158">
    <property type="entry name" value="RHOD"/>
    <property type="match status" value="1"/>
</dbReference>
<proteinExistence type="predicted"/>
<dbReference type="InterPro" id="IPR036873">
    <property type="entry name" value="Rhodanese-like_dom_sf"/>
</dbReference>
<dbReference type="PANTHER" id="PTHR44086:SF10">
    <property type="entry name" value="THIOSULFATE SULFURTRANSFERASE_RHODANESE-LIKE DOMAIN-CONTAINING PROTEIN 3"/>
    <property type="match status" value="1"/>
</dbReference>
<name>K6Z8T2_9ALTE</name>
<dbReference type="EMBL" id="BAER01000041">
    <property type="protein sequence ID" value="GAC32581.1"/>
    <property type="molecule type" value="Genomic_DNA"/>
</dbReference>
<dbReference type="Proteomes" id="UP000006322">
    <property type="component" value="Unassembled WGS sequence"/>
</dbReference>
<evidence type="ECO:0000313" key="2">
    <source>
        <dbReference type="EMBL" id="GAC32581.1"/>
    </source>
</evidence>
<dbReference type="AlphaFoldDB" id="K6Z8T2"/>
<keyword evidence="3" id="KW-1185">Reference proteome</keyword>
<feature type="domain" description="Rhodanese" evidence="1">
    <location>
        <begin position="36"/>
        <end position="131"/>
    </location>
</feature>
<dbReference type="Pfam" id="PF00581">
    <property type="entry name" value="Rhodanese"/>
    <property type="match status" value="1"/>
</dbReference>
<reference evidence="3" key="1">
    <citation type="journal article" date="2014" name="Environ. Microbiol.">
        <title>Comparative genomics of the marine bacterial genus Glaciecola reveals the high degree of genomic diversity and genomic characteristic for cold adaptation.</title>
        <authorList>
            <person name="Qin Q.L."/>
            <person name="Xie B.B."/>
            <person name="Yu Y."/>
            <person name="Shu Y.L."/>
            <person name="Rong J.C."/>
            <person name="Zhang Y.J."/>
            <person name="Zhao D.L."/>
            <person name="Chen X.L."/>
            <person name="Zhang X.Y."/>
            <person name="Chen B."/>
            <person name="Zhou B.C."/>
            <person name="Zhang Y.Z."/>
        </authorList>
    </citation>
    <scope>NUCLEOTIDE SEQUENCE [LARGE SCALE GENOMIC DNA]</scope>
    <source>
        <strain evidence="3">LMG 21857</strain>
    </source>
</reference>
<protein>
    <submittedName>
        <fullName evidence="2">Rhodanese-like protein</fullName>
    </submittedName>
</protein>
<dbReference type="PANTHER" id="PTHR44086">
    <property type="entry name" value="THIOSULFATE SULFURTRANSFERASE RDL2, MITOCHONDRIAL-RELATED"/>
    <property type="match status" value="1"/>
</dbReference>
<dbReference type="SUPFAM" id="SSF52821">
    <property type="entry name" value="Rhodanese/Cell cycle control phosphatase"/>
    <property type="match status" value="1"/>
</dbReference>
<organism evidence="2 3">
    <name type="scientific">Paraglaciecola polaris LMG 21857</name>
    <dbReference type="NCBI Taxonomy" id="1129793"/>
    <lineage>
        <taxon>Bacteria</taxon>
        <taxon>Pseudomonadati</taxon>
        <taxon>Pseudomonadota</taxon>
        <taxon>Gammaproteobacteria</taxon>
        <taxon>Alteromonadales</taxon>
        <taxon>Alteromonadaceae</taxon>
        <taxon>Paraglaciecola</taxon>
    </lineage>
</organism>
<dbReference type="STRING" id="1129793.GPLA_1667"/>
<dbReference type="Gene3D" id="3.40.250.10">
    <property type="entry name" value="Rhodanese-like domain"/>
    <property type="match status" value="1"/>
</dbReference>
<dbReference type="SMART" id="SM00450">
    <property type="entry name" value="RHOD"/>
    <property type="match status" value="1"/>
</dbReference>
<dbReference type="PROSITE" id="PS50206">
    <property type="entry name" value="RHODANESE_3"/>
    <property type="match status" value="1"/>
</dbReference>
<comment type="caution">
    <text evidence="2">The sequence shown here is derived from an EMBL/GenBank/DDBJ whole genome shotgun (WGS) entry which is preliminary data.</text>
</comment>
<sequence>MQNKVIDYTQYIDQVRQTIKEVTCEEYVKMPEKYPILVDVREADECQSGVLPGALLIPRGLLEAKLSGLAICANKADPTARLAQQNILLYCRSGARSALAAESLLHMGFKQVSSLAGGTLRWRELGYELSSDDN</sequence>